<dbReference type="InterPro" id="IPR034151">
    <property type="entry name" value="TOPRIM_DnaG_bac"/>
</dbReference>
<proteinExistence type="inferred from homology"/>
<keyword evidence="1 12" id="KW-0240">DNA-directed RNA polymerase</keyword>
<dbReference type="SMART" id="SM00493">
    <property type="entry name" value="TOPRIM"/>
    <property type="match status" value="1"/>
</dbReference>
<dbReference type="FunFam" id="3.90.580.10:FF:000001">
    <property type="entry name" value="DNA primase"/>
    <property type="match status" value="1"/>
</dbReference>
<evidence type="ECO:0000256" key="10">
    <source>
        <dbReference type="ARBA" id="ARBA00023125"/>
    </source>
</evidence>
<keyword evidence="9" id="KW-0460">Magnesium</keyword>
<dbReference type="EC" id="2.7.7.101" evidence="12"/>
<dbReference type="EMBL" id="VITK01000013">
    <property type="protein sequence ID" value="TWA91306.1"/>
    <property type="molecule type" value="Genomic_DNA"/>
</dbReference>
<evidence type="ECO:0000256" key="1">
    <source>
        <dbReference type="ARBA" id="ARBA00022478"/>
    </source>
</evidence>
<name>A0A560D2G2_9BRAD</name>
<evidence type="ECO:0000256" key="3">
    <source>
        <dbReference type="ARBA" id="ARBA00022679"/>
    </source>
</evidence>
<dbReference type="Pfam" id="PF01807">
    <property type="entry name" value="Zn_ribbon_DnaG"/>
    <property type="match status" value="1"/>
</dbReference>
<dbReference type="CDD" id="cd03364">
    <property type="entry name" value="TOPRIM_DnaG_primases"/>
    <property type="match status" value="1"/>
</dbReference>
<dbReference type="PANTHER" id="PTHR30313:SF2">
    <property type="entry name" value="DNA PRIMASE"/>
    <property type="match status" value="1"/>
</dbReference>
<dbReference type="OrthoDB" id="9803773at2"/>
<dbReference type="InterPro" id="IPR030846">
    <property type="entry name" value="DnaG_bac"/>
</dbReference>
<dbReference type="Pfam" id="PF08275">
    <property type="entry name" value="DNAG_N"/>
    <property type="match status" value="1"/>
</dbReference>
<dbReference type="GO" id="GO:0008270">
    <property type="term" value="F:zinc ion binding"/>
    <property type="evidence" value="ECO:0007669"/>
    <property type="project" value="UniProtKB-KW"/>
</dbReference>
<dbReference type="GO" id="GO:0006269">
    <property type="term" value="P:DNA replication, synthesis of primer"/>
    <property type="evidence" value="ECO:0007669"/>
    <property type="project" value="UniProtKB-UniRule"/>
</dbReference>
<keyword evidence="6 13" id="KW-0479">Metal-binding</keyword>
<keyword evidence="11 12" id="KW-0804">Transcription</keyword>
<evidence type="ECO:0000256" key="4">
    <source>
        <dbReference type="ARBA" id="ARBA00022695"/>
    </source>
</evidence>
<organism evidence="15 16">
    <name type="scientific">Bradyrhizobium stylosanthis</name>
    <dbReference type="NCBI Taxonomy" id="1803665"/>
    <lineage>
        <taxon>Bacteria</taxon>
        <taxon>Pseudomonadati</taxon>
        <taxon>Pseudomonadota</taxon>
        <taxon>Alphaproteobacteria</taxon>
        <taxon>Hyphomicrobiales</taxon>
        <taxon>Nitrobacteraceae</taxon>
        <taxon>Bradyrhizobium</taxon>
    </lineage>
</organism>
<dbReference type="InterPro" id="IPR002694">
    <property type="entry name" value="Znf_CHC2"/>
</dbReference>
<evidence type="ECO:0000313" key="15">
    <source>
        <dbReference type="EMBL" id="TWA91306.1"/>
    </source>
</evidence>
<evidence type="ECO:0000256" key="9">
    <source>
        <dbReference type="ARBA" id="ARBA00022842"/>
    </source>
</evidence>
<dbReference type="InterPro" id="IPR036977">
    <property type="entry name" value="DNA_primase_Znf_CHC2"/>
</dbReference>
<sequence length="674" mass="73659">MRYTPQFLDELRARLSVSEVVGKRVKLKKAGREWKGLSPFQQEKTPSFYVNDQKGFYHDFSSGKHGDIITFVMETDGLPFAEAVERLAGMAGLPLPAVTPDAARQEQRRRSLHDVMDLAAKFFAETLASRVGAKARGYLADRAISPATQLQFRLGYASPDRFALKEHLGKLGISVDDMIETGLLVAGNDIPVPYDRFRDRVMFPITDLRGRVIAFGGRALEKDVPAKYLNSPETPLFHKGDNLYNHQTARKATHDGGALIVVEGYVDVIAMVTAGFSGAVAPLGTALTESQLALLWKMADEPILCFDGDRAGQKAAFRAADLALPFLAPGKSLRFALLPEGQDPDDLVRSGGRGAIEEVINAARPLADMIWSRELEGGNFATPERRAALEARIKDLTNGIRDEVVRRYYRDEFIERLQRAFAPDGGRGGFGGRGNFRQGGGGRPFQPRAGGSANRFGGQGFGGGFGGGRRGQPGPTLLPSGPYQAASPQLAASPIMKGQRSAISRREALILQCLINHPWLLHDHLEEVAALELAHPEAHKLRAAIISAFVNDHYHSPDPEEQAEKMRGDLEKGGFLQVLQRVEGAITTAAVWGAREGAARDDVLATWHQLVALHRQYHSLLRELKDAELALGEDPSEANLAWLRDVKARIAEVDGTEALIEGFGELSGRFQKSV</sequence>
<dbReference type="GO" id="GO:1990077">
    <property type="term" value="C:primosome complex"/>
    <property type="evidence" value="ECO:0007669"/>
    <property type="project" value="UniProtKB-KW"/>
</dbReference>
<comment type="function">
    <text evidence="12 13">RNA polymerase that catalyzes the synthesis of short RNA molecules used as primers for DNA polymerase during DNA replication.</text>
</comment>
<dbReference type="Proteomes" id="UP000319949">
    <property type="component" value="Unassembled WGS sequence"/>
</dbReference>
<evidence type="ECO:0000256" key="8">
    <source>
        <dbReference type="ARBA" id="ARBA00022833"/>
    </source>
</evidence>
<dbReference type="GO" id="GO:0000428">
    <property type="term" value="C:DNA-directed RNA polymerase complex"/>
    <property type="evidence" value="ECO:0007669"/>
    <property type="project" value="UniProtKB-KW"/>
</dbReference>
<dbReference type="InterPro" id="IPR013264">
    <property type="entry name" value="DNAG_N"/>
</dbReference>
<dbReference type="Gene3D" id="3.40.1360.10">
    <property type="match status" value="1"/>
</dbReference>
<keyword evidence="16" id="KW-1185">Reference proteome</keyword>
<dbReference type="SMART" id="SM00400">
    <property type="entry name" value="ZnF_CHCC"/>
    <property type="match status" value="1"/>
</dbReference>
<dbReference type="RefSeq" id="WP_145669487.1">
    <property type="nucleotide sequence ID" value="NZ_VITK01000013.1"/>
</dbReference>
<feature type="domain" description="Toprim" evidence="14">
    <location>
        <begin position="257"/>
        <end position="339"/>
    </location>
</feature>
<evidence type="ECO:0000313" key="16">
    <source>
        <dbReference type="Proteomes" id="UP000319949"/>
    </source>
</evidence>
<keyword evidence="3 12" id="KW-0808">Transferase</keyword>
<dbReference type="GO" id="GO:0003677">
    <property type="term" value="F:DNA binding"/>
    <property type="evidence" value="ECO:0007669"/>
    <property type="project" value="UniProtKB-KW"/>
</dbReference>
<dbReference type="SUPFAM" id="SSF57783">
    <property type="entry name" value="Zinc beta-ribbon"/>
    <property type="match status" value="1"/>
</dbReference>
<dbReference type="NCBIfam" id="TIGR01391">
    <property type="entry name" value="dnaG"/>
    <property type="match status" value="1"/>
</dbReference>
<dbReference type="STRING" id="1803665.GCA_001641335_04168"/>
<comment type="cofactor">
    <cofactor evidence="13">
        <name>Zn(2+)</name>
        <dbReference type="ChEBI" id="CHEBI:29105"/>
    </cofactor>
    <text evidence="13">Binds 1 zinc ion per monomer.</text>
</comment>
<keyword evidence="8 13" id="KW-0862">Zinc</keyword>
<keyword evidence="5 12" id="KW-0235">DNA replication</keyword>
<accession>A0A560D2G2</accession>
<protein>
    <recommendedName>
        <fullName evidence="12 13">DNA primase</fullName>
        <ecNumber evidence="12">2.7.7.101</ecNumber>
    </recommendedName>
</protein>
<dbReference type="PANTHER" id="PTHR30313">
    <property type="entry name" value="DNA PRIMASE"/>
    <property type="match status" value="1"/>
</dbReference>
<comment type="caution">
    <text evidence="12">Lacks conserved residue(s) required for the propagation of feature annotation.</text>
</comment>
<evidence type="ECO:0000259" key="14">
    <source>
        <dbReference type="PROSITE" id="PS50880"/>
    </source>
</evidence>
<comment type="similarity">
    <text evidence="12 13">Belongs to the DnaG primase family.</text>
</comment>
<evidence type="ECO:0000256" key="5">
    <source>
        <dbReference type="ARBA" id="ARBA00022705"/>
    </source>
</evidence>
<comment type="catalytic activity">
    <reaction evidence="12">
        <text>ssDNA + n NTP = ssDNA/pppN(pN)n-1 hybrid + (n-1) diphosphate.</text>
        <dbReference type="EC" id="2.7.7.101"/>
    </reaction>
</comment>
<dbReference type="InterPro" id="IPR037068">
    <property type="entry name" value="DNA_primase_core_N_sf"/>
</dbReference>
<dbReference type="InterPro" id="IPR006295">
    <property type="entry name" value="DNA_primase_DnaG"/>
</dbReference>
<evidence type="ECO:0000256" key="13">
    <source>
        <dbReference type="PIRNR" id="PIRNR002811"/>
    </source>
</evidence>
<gene>
    <name evidence="12" type="primary">dnaG</name>
    <name evidence="15" type="ORF">FBZ96_11314</name>
</gene>
<dbReference type="SUPFAM" id="SSF56731">
    <property type="entry name" value="DNA primase core"/>
    <property type="match status" value="1"/>
</dbReference>
<keyword evidence="7" id="KW-0863">Zinc-finger</keyword>
<evidence type="ECO:0000256" key="7">
    <source>
        <dbReference type="ARBA" id="ARBA00022771"/>
    </source>
</evidence>
<dbReference type="PIRSF" id="PIRSF002811">
    <property type="entry name" value="DnaG"/>
    <property type="match status" value="1"/>
</dbReference>
<evidence type="ECO:0000256" key="2">
    <source>
        <dbReference type="ARBA" id="ARBA00022515"/>
    </source>
</evidence>
<dbReference type="AlphaFoldDB" id="A0A560D2G2"/>
<dbReference type="InterPro" id="IPR050219">
    <property type="entry name" value="DnaG_primase"/>
</dbReference>
<dbReference type="HAMAP" id="MF_00974">
    <property type="entry name" value="DNA_primase_DnaG"/>
    <property type="match status" value="1"/>
</dbReference>
<dbReference type="FunFam" id="3.40.1360.10:FF:000002">
    <property type="entry name" value="DNA primase"/>
    <property type="match status" value="1"/>
</dbReference>
<dbReference type="Pfam" id="PF10410">
    <property type="entry name" value="DnaB_bind"/>
    <property type="match status" value="1"/>
</dbReference>
<dbReference type="GO" id="GO:0003899">
    <property type="term" value="F:DNA-directed RNA polymerase activity"/>
    <property type="evidence" value="ECO:0007669"/>
    <property type="project" value="UniProtKB-UniRule"/>
</dbReference>
<keyword evidence="2 12" id="KW-0639">Primosome</keyword>
<reference evidence="15 16" key="1">
    <citation type="submission" date="2019-06" db="EMBL/GenBank/DDBJ databases">
        <title>Genomic Encyclopedia of Type Strains, Phase IV (KMG-V): Genome sequencing to study the core and pangenomes of soil and plant-associated prokaryotes.</title>
        <authorList>
            <person name="Whitman W."/>
        </authorList>
    </citation>
    <scope>NUCLEOTIDE SEQUENCE [LARGE SCALE GENOMIC DNA]</scope>
    <source>
        <strain evidence="15 16">BR 510</strain>
    </source>
</reference>
<dbReference type="Gene3D" id="3.90.980.10">
    <property type="entry name" value="DNA primase, catalytic core, N-terminal domain"/>
    <property type="match status" value="1"/>
</dbReference>
<comment type="caution">
    <text evidence="15">The sequence shown here is derived from an EMBL/GenBank/DDBJ whole genome shotgun (WGS) entry which is preliminary data.</text>
</comment>
<dbReference type="InterPro" id="IPR019475">
    <property type="entry name" value="DNA_primase_DnaB-bd"/>
</dbReference>
<dbReference type="GO" id="GO:0005737">
    <property type="term" value="C:cytoplasm"/>
    <property type="evidence" value="ECO:0007669"/>
    <property type="project" value="TreeGrafter"/>
</dbReference>
<keyword evidence="4 12" id="KW-0548">Nucleotidyltransferase</keyword>
<dbReference type="Gene3D" id="3.90.580.10">
    <property type="entry name" value="Zinc finger, CHC2-type domain"/>
    <property type="match status" value="1"/>
</dbReference>
<dbReference type="InterPro" id="IPR006171">
    <property type="entry name" value="TOPRIM_dom"/>
</dbReference>
<evidence type="ECO:0000256" key="11">
    <source>
        <dbReference type="ARBA" id="ARBA00023163"/>
    </source>
</evidence>
<comment type="subunit">
    <text evidence="12">Monomer. Interacts with DnaB.</text>
</comment>
<keyword evidence="10 12" id="KW-0238">DNA-binding</keyword>
<dbReference type="Pfam" id="PF13662">
    <property type="entry name" value="Toprim_4"/>
    <property type="match status" value="1"/>
</dbReference>
<dbReference type="FunFam" id="3.90.980.10:FF:000001">
    <property type="entry name" value="DNA primase"/>
    <property type="match status" value="1"/>
</dbReference>
<evidence type="ECO:0000256" key="6">
    <source>
        <dbReference type="ARBA" id="ARBA00022723"/>
    </source>
</evidence>
<evidence type="ECO:0000256" key="12">
    <source>
        <dbReference type="HAMAP-Rule" id="MF_00974"/>
    </source>
</evidence>
<dbReference type="PROSITE" id="PS50880">
    <property type="entry name" value="TOPRIM"/>
    <property type="match status" value="1"/>
</dbReference>